<comment type="caution">
    <text evidence="2">The sequence shown here is derived from an EMBL/GenBank/DDBJ whole genome shotgun (WGS) entry which is preliminary data.</text>
</comment>
<feature type="region of interest" description="Disordered" evidence="1">
    <location>
        <begin position="9"/>
        <end position="49"/>
    </location>
</feature>
<feature type="region of interest" description="Disordered" evidence="1">
    <location>
        <begin position="213"/>
        <end position="236"/>
    </location>
</feature>
<accession>A0A916WCW6</accession>
<reference evidence="2" key="2">
    <citation type="submission" date="2020-09" db="EMBL/GenBank/DDBJ databases">
        <authorList>
            <person name="Sun Q."/>
            <person name="Zhou Y."/>
        </authorList>
    </citation>
    <scope>NUCLEOTIDE SEQUENCE</scope>
    <source>
        <strain evidence="2">CGMCC 1.15322</strain>
    </source>
</reference>
<protein>
    <submittedName>
        <fullName evidence="2">Uncharacterized protein</fullName>
    </submittedName>
</protein>
<name>A0A916WCW6_9BURK</name>
<reference evidence="2" key="1">
    <citation type="journal article" date="2014" name="Int. J. Syst. Evol. Microbiol.">
        <title>Complete genome sequence of Corynebacterium casei LMG S-19264T (=DSM 44701T), isolated from a smear-ripened cheese.</title>
        <authorList>
            <consortium name="US DOE Joint Genome Institute (JGI-PGF)"/>
            <person name="Walter F."/>
            <person name="Albersmeier A."/>
            <person name="Kalinowski J."/>
            <person name="Ruckert C."/>
        </authorList>
    </citation>
    <scope>NUCLEOTIDE SEQUENCE</scope>
    <source>
        <strain evidence="2">CGMCC 1.15322</strain>
    </source>
</reference>
<evidence type="ECO:0000256" key="1">
    <source>
        <dbReference type="SAM" id="MobiDB-lite"/>
    </source>
</evidence>
<feature type="compositionally biased region" description="Low complexity" evidence="1">
    <location>
        <begin position="16"/>
        <end position="28"/>
    </location>
</feature>
<dbReference type="RefSeq" id="WP_188706034.1">
    <property type="nucleotide sequence ID" value="NZ_BMIG01000001.1"/>
</dbReference>
<dbReference type="EMBL" id="BMIG01000001">
    <property type="protein sequence ID" value="GGA86550.1"/>
    <property type="molecule type" value="Genomic_DNA"/>
</dbReference>
<evidence type="ECO:0000313" key="2">
    <source>
        <dbReference type="EMBL" id="GGA86550.1"/>
    </source>
</evidence>
<dbReference type="AlphaFoldDB" id="A0A916WCW6"/>
<feature type="compositionally biased region" description="Polar residues" evidence="1">
    <location>
        <begin position="226"/>
        <end position="236"/>
    </location>
</feature>
<keyword evidence="3" id="KW-1185">Reference proteome</keyword>
<feature type="compositionally biased region" description="Basic and acidic residues" evidence="1">
    <location>
        <begin position="29"/>
        <end position="43"/>
    </location>
</feature>
<evidence type="ECO:0000313" key="3">
    <source>
        <dbReference type="Proteomes" id="UP000620596"/>
    </source>
</evidence>
<dbReference type="Proteomes" id="UP000620596">
    <property type="component" value="Unassembled WGS sequence"/>
</dbReference>
<proteinExistence type="predicted"/>
<sequence>MRQAINKLLGLKTPQAPEKSAPASATAAKSERADSLDNPHTIEDNSDNATRRQLVQMMLRDGLRKHGIPPGWVECRMLVVNSRSRGTGLYVRLVMRHWDMLLLTYAHAFQQQLLAAITEFEPQASVWLHGLSWELDVGNTCPYLDMPEPSVWLDVSAPLQTAVPMPEVSLMPEDAIIPVAVPRASSAGAPPEPDHDAEVLQDLQRMFAIRDAHLQQPVDGSPAPDFQNTAPSSRRI</sequence>
<gene>
    <name evidence="2" type="ORF">GCM10011496_03960</name>
</gene>
<organism evidence="2 3">
    <name type="scientific">Polaromonas eurypsychrophila</name>
    <dbReference type="NCBI Taxonomy" id="1614635"/>
    <lineage>
        <taxon>Bacteria</taxon>
        <taxon>Pseudomonadati</taxon>
        <taxon>Pseudomonadota</taxon>
        <taxon>Betaproteobacteria</taxon>
        <taxon>Burkholderiales</taxon>
        <taxon>Comamonadaceae</taxon>
        <taxon>Polaromonas</taxon>
    </lineage>
</organism>